<evidence type="ECO:0000313" key="3">
    <source>
        <dbReference type="Proteomes" id="UP000236333"/>
    </source>
</evidence>
<feature type="compositionally biased region" description="Low complexity" evidence="1">
    <location>
        <begin position="123"/>
        <end position="151"/>
    </location>
</feature>
<dbReference type="AlphaFoldDB" id="A0A2J8A9I5"/>
<proteinExistence type="predicted"/>
<organism evidence="2 3">
    <name type="scientific">Tetrabaena socialis</name>
    <dbReference type="NCBI Taxonomy" id="47790"/>
    <lineage>
        <taxon>Eukaryota</taxon>
        <taxon>Viridiplantae</taxon>
        <taxon>Chlorophyta</taxon>
        <taxon>core chlorophytes</taxon>
        <taxon>Chlorophyceae</taxon>
        <taxon>CS clade</taxon>
        <taxon>Chlamydomonadales</taxon>
        <taxon>Tetrabaenaceae</taxon>
        <taxon>Tetrabaena</taxon>
    </lineage>
</organism>
<accession>A0A2J8A9I5</accession>
<keyword evidence="3" id="KW-1185">Reference proteome</keyword>
<evidence type="ECO:0000256" key="1">
    <source>
        <dbReference type="SAM" id="MobiDB-lite"/>
    </source>
</evidence>
<gene>
    <name evidence="2" type="ORF">TSOC_004215</name>
</gene>
<protein>
    <submittedName>
        <fullName evidence="2">Uncharacterized protein</fullName>
    </submittedName>
</protein>
<comment type="caution">
    <text evidence="2">The sequence shown here is derived from an EMBL/GenBank/DDBJ whole genome shotgun (WGS) entry which is preliminary data.</text>
</comment>
<evidence type="ECO:0000313" key="2">
    <source>
        <dbReference type="EMBL" id="PNH09170.1"/>
    </source>
</evidence>
<name>A0A2J8A9I5_9CHLO</name>
<sequence>MPRRRKSKIAIKNKNKSRIDISIDLSRNKNAQPQSKRLQRGLMLGPMGRGLYSAGGSSTTIVNNHMPSMPSDNLNGHYAREIILKGLQEEARTLKMENHVHVHDLIQKASQEIAKSFKSQSDPGYSNFPSSYGSSSSSSSSGGPSRPDNLM</sequence>
<feature type="region of interest" description="Disordered" evidence="1">
    <location>
        <begin position="115"/>
        <end position="151"/>
    </location>
</feature>
<reference evidence="2 3" key="1">
    <citation type="journal article" date="2017" name="Mol. Biol. Evol.">
        <title>The 4-celled Tetrabaena socialis nuclear genome reveals the essential components for genetic control of cell number at the origin of multicellularity in the volvocine lineage.</title>
        <authorList>
            <person name="Featherston J."/>
            <person name="Arakaki Y."/>
            <person name="Hanschen E.R."/>
            <person name="Ferris P.J."/>
            <person name="Michod R.E."/>
            <person name="Olson B.J.S.C."/>
            <person name="Nozaki H."/>
            <person name="Durand P.M."/>
        </authorList>
    </citation>
    <scope>NUCLEOTIDE SEQUENCE [LARGE SCALE GENOMIC DNA]</scope>
    <source>
        <strain evidence="2 3">NIES-571</strain>
    </source>
</reference>
<dbReference type="Proteomes" id="UP000236333">
    <property type="component" value="Unassembled WGS sequence"/>
</dbReference>
<dbReference type="EMBL" id="PGGS01000101">
    <property type="protein sequence ID" value="PNH09170.1"/>
    <property type="molecule type" value="Genomic_DNA"/>
</dbReference>